<dbReference type="GO" id="GO:0010181">
    <property type="term" value="F:FMN binding"/>
    <property type="evidence" value="ECO:0007669"/>
    <property type="project" value="InterPro"/>
</dbReference>
<comment type="subcellular location">
    <subcellularLocation>
        <location evidence="6">Cell inner membrane</location>
        <topology evidence="6">Single-pass membrane protein</topology>
    </subcellularLocation>
</comment>
<dbReference type="Pfam" id="PF04205">
    <property type="entry name" value="FMN_bind"/>
    <property type="match status" value="1"/>
</dbReference>
<evidence type="ECO:0000256" key="3">
    <source>
        <dbReference type="ARBA" id="ARBA00022630"/>
    </source>
</evidence>
<comment type="similarity">
    <text evidence="6">Belongs to the RnfG family.</text>
</comment>
<organism evidence="9 10">
    <name type="scientific">Marinospirillum alkaliphilum DSM 21637</name>
    <dbReference type="NCBI Taxonomy" id="1122209"/>
    <lineage>
        <taxon>Bacteria</taxon>
        <taxon>Pseudomonadati</taxon>
        <taxon>Pseudomonadota</taxon>
        <taxon>Gammaproteobacteria</taxon>
        <taxon>Oceanospirillales</taxon>
        <taxon>Oceanospirillaceae</taxon>
        <taxon>Marinospirillum</taxon>
    </lineage>
</organism>
<keyword evidence="10" id="KW-1185">Reference proteome</keyword>
<evidence type="ECO:0000256" key="4">
    <source>
        <dbReference type="ARBA" id="ARBA00022643"/>
    </source>
</evidence>
<keyword evidence="3 6" id="KW-0285">Flavoprotein</keyword>
<keyword evidence="5 6" id="KW-0249">Electron transport</keyword>
<sequence length="216" mass="23778">MTLSGIRDRLDYQAALLGLVVLVTCTALAMAYQLTREPIRLALENDMRQSFSRVLPASLHDNDLLSSQGMITAPWGELTYYQATLEGTVTAVIFPLTAQGYAGRIEMLMAVKANGEISGVRVLVHQETPGLGDKIEEARDPWITYFSGKSLNNPLPADWGVKKDGGHFDQFTGATITPRVIVAAIKRGLEFFETSQDQLLYPLRTYQATTEGVSHD</sequence>
<keyword evidence="6 7" id="KW-1133">Transmembrane helix</keyword>
<proteinExistence type="inferred from homology"/>
<evidence type="ECO:0000313" key="10">
    <source>
        <dbReference type="Proteomes" id="UP000182350"/>
    </source>
</evidence>
<dbReference type="SMART" id="SM00900">
    <property type="entry name" value="FMN_bind"/>
    <property type="match status" value="1"/>
</dbReference>
<keyword evidence="6 7" id="KW-0472">Membrane</keyword>
<evidence type="ECO:0000313" key="9">
    <source>
        <dbReference type="EMBL" id="SFW97599.1"/>
    </source>
</evidence>
<evidence type="ECO:0000256" key="6">
    <source>
        <dbReference type="HAMAP-Rule" id="MF_00479"/>
    </source>
</evidence>
<keyword evidence="6" id="KW-1278">Translocase</keyword>
<dbReference type="AlphaFoldDB" id="A0A1K1TAF1"/>
<protein>
    <recommendedName>
        <fullName evidence="6">Ion-translocating oxidoreductase complex subunit G</fullName>
        <ecNumber evidence="6">7.-.-.-</ecNumber>
    </recommendedName>
    <alternativeName>
        <fullName evidence="6">Rnf electron transport complex subunit G</fullName>
    </alternativeName>
</protein>
<dbReference type="NCBIfam" id="NF002519">
    <property type="entry name" value="PRK01908.1"/>
    <property type="match status" value="1"/>
</dbReference>
<feature type="domain" description="FMN-binding" evidence="8">
    <location>
        <begin position="100"/>
        <end position="192"/>
    </location>
</feature>
<gene>
    <name evidence="6" type="primary">rnfG</name>
    <name evidence="9" type="ORF">SAMN02745752_00008</name>
</gene>
<dbReference type="PIRSF" id="PIRSF006091">
    <property type="entry name" value="E_trnsport_RnfG"/>
    <property type="match status" value="1"/>
</dbReference>
<dbReference type="RefSeq" id="WP_072324286.1">
    <property type="nucleotide sequence ID" value="NZ_FPJW01000001.1"/>
</dbReference>
<dbReference type="GO" id="GO:0005886">
    <property type="term" value="C:plasma membrane"/>
    <property type="evidence" value="ECO:0007669"/>
    <property type="project" value="UniProtKB-SubCell"/>
</dbReference>
<dbReference type="InterPro" id="IPR007329">
    <property type="entry name" value="FMN-bd"/>
</dbReference>
<dbReference type="PANTHER" id="PTHR36118">
    <property type="entry name" value="ION-TRANSLOCATING OXIDOREDUCTASE COMPLEX SUBUNIT G"/>
    <property type="match status" value="1"/>
</dbReference>
<reference evidence="9 10" key="1">
    <citation type="submission" date="2016-11" db="EMBL/GenBank/DDBJ databases">
        <authorList>
            <person name="Jaros S."/>
            <person name="Januszkiewicz K."/>
            <person name="Wedrychowicz H."/>
        </authorList>
    </citation>
    <scope>NUCLEOTIDE SEQUENCE [LARGE SCALE GENOMIC DNA]</scope>
    <source>
        <strain evidence="9 10">DSM 21637</strain>
    </source>
</reference>
<dbReference type="EC" id="7.-.-.-" evidence="6"/>
<evidence type="ECO:0000256" key="1">
    <source>
        <dbReference type="ARBA" id="ARBA00022448"/>
    </source>
</evidence>
<dbReference type="PANTHER" id="PTHR36118:SF1">
    <property type="entry name" value="ION-TRANSLOCATING OXIDOREDUCTASE COMPLEX SUBUNIT G"/>
    <property type="match status" value="1"/>
</dbReference>
<feature type="transmembrane region" description="Helical" evidence="7">
    <location>
        <begin position="12"/>
        <end position="32"/>
    </location>
</feature>
<evidence type="ECO:0000256" key="2">
    <source>
        <dbReference type="ARBA" id="ARBA00022553"/>
    </source>
</evidence>
<accession>A0A1K1TAF1</accession>
<keyword evidence="2 6" id="KW-0597">Phosphoprotein</keyword>
<dbReference type="GO" id="GO:0009055">
    <property type="term" value="F:electron transfer activity"/>
    <property type="evidence" value="ECO:0007669"/>
    <property type="project" value="InterPro"/>
</dbReference>
<evidence type="ECO:0000256" key="5">
    <source>
        <dbReference type="ARBA" id="ARBA00022982"/>
    </source>
</evidence>
<keyword evidence="6" id="KW-0997">Cell inner membrane</keyword>
<comment type="cofactor">
    <cofactor evidence="6">
        <name>FMN</name>
        <dbReference type="ChEBI" id="CHEBI:58210"/>
    </cofactor>
</comment>
<keyword evidence="4 6" id="KW-0288">FMN</keyword>
<keyword evidence="1 6" id="KW-0813">Transport</keyword>
<comment type="subunit">
    <text evidence="6">The complex is composed of six subunits: RnfA, RnfB, RnfC, RnfD, RnfE and RnfG.</text>
</comment>
<evidence type="ECO:0000256" key="7">
    <source>
        <dbReference type="SAM" id="Phobius"/>
    </source>
</evidence>
<dbReference type="Proteomes" id="UP000182350">
    <property type="component" value="Unassembled WGS sequence"/>
</dbReference>
<dbReference type="HAMAP" id="MF_00479">
    <property type="entry name" value="RsxG_RnfG"/>
    <property type="match status" value="1"/>
</dbReference>
<keyword evidence="6" id="KW-1003">Cell membrane</keyword>
<comment type="function">
    <text evidence="6">Part of a membrane-bound complex that couples electron transfer with translocation of ions across the membrane.</text>
</comment>
<evidence type="ECO:0000259" key="8">
    <source>
        <dbReference type="SMART" id="SM00900"/>
    </source>
</evidence>
<dbReference type="NCBIfam" id="TIGR01947">
    <property type="entry name" value="rnfG"/>
    <property type="match status" value="1"/>
</dbReference>
<dbReference type="EMBL" id="FPJW01000001">
    <property type="protein sequence ID" value="SFW97599.1"/>
    <property type="molecule type" value="Genomic_DNA"/>
</dbReference>
<name>A0A1K1TAF1_9GAMM</name>
<dbReference type="OrthoDB" id="9784165at2"/>
<dbReference type="InterPro" id="IPR010209">
    <property type="entry name" value="Ion_transpt_RnfG/RsxG"/>
</dbReference>
<feature type="modified residue" description="FMN phosphoryl threonine" evidence="6">
    <location>
        <position position="175"/>
    </location>
</feature>
<dbReference type="GO" id="GO:0022900">
    <property type="term" value="P:electron transport chain"/>
    <property type="evidence" value="ECO:0007669"/>
    <property type="project" value="UniProtKB-UniRule"/>
</dbReference>
<dbReference type="STRING" id="1122209.SAMN02745752_00008"/>
<keyword evidence="6 7" id="KW-0812">Transmembrane</keyword>